<dbReference type="RefSeq" id="WP_261614627.1">
    <property type="nucleotide sequence ID" value="NZ_JALIDZ010000002.1"/>
</dbReference>
<dbReference type="Proteomes" id="UP001320898">
    <property type="component" value="Unassembled WGS sequence"/>
</dbReference>
<sequence length="92" mass="10040">MKRYYFHVSDDDTEIRDDDGVVLPDDEHIADYCRDLILAVASEDGWHGEGFVVRTITVADADGNEILSVPFAGSHPAATDGARPGMPRGTIH</sequence>
<dbReference type="EMBL" id="JALIDZ010000002">
    <property type="protein sequence ID" value="MCT8971053.1"/>
    <property type="molecule type" value="Genomic_DNA"/>
</dbReference>
<accession>A0AAW5QXC0</accession>
<dbReference type="Pfam" id="PF21834">
    <property type="entry name" value="DUF6894"/>
    <property type="match status" value="1"/>
</dbReference>
<proteinExistence type="predicted"/>
<name>A0AAW5QXC0_9HYPH</name>
<reference evidence="3 4" key="1">
    <citation type="submission" date="2022-04" db="EMBL/GenBank/DDBJ databases">
        <authorList>
            <person name="Ye Y.-Q."/>
            <person name="Du Z.-J."/>
        </authorList>
    </citation>
    <scope>NUCLEOTIDE SEQUENCE [LARGE SCALE GENOMIC DNA]</scope>
    <source>
        <strain evidence="3 4">A6E488</strain>
    </source>
</reference>
<dbReference type="InterPro" id="IPR054189">
    <property type="entry name" value="DUF6894"/>
</dbReference>
<dbReference type="AlphaFoldDB" id="A0AAW5QXC0"/>
<evidence type="ECO:0000256" key="1">
    <source>
        <dbReference type="SAM" id="MobiDB-lite"/>
    </source>
</evidence>
<evidence type="ECO:0000259" key="2">
    <source>
        <dbReference type="Pfam" id="PF21834"/>
    </source>
</evidence>
<evidence type="ECO:0000313" key="4">
    <source>
        <dbReference type="Proteomes" id="UP001320898"/>
    </source>
</evidence>
<feature type="region of interest" description="Disordered" evidence="1">
    <location>
        <begin position="72"/>
        <end position="92"/>
    </location>
</feature>
<feature type="domain" description="DUF6894" evidence="2">
    <location>
        <begin position="3"/>
        <end position="72"/>
    </location>
</feature>
<protein>
    <recommendedName>
        <fullName evidence="2">DUF6894 domain-containing protein</fullName>
    </recommendedName>
</protein>
<comment type="caution">
    <text evidence="3">The sequence shown here is derived from an EMBL/GenBank/DDBJ whole genome shotgun (WGS) entry which is preliminary data.</text>
</comment>
<evidence type="ECO:0000313" key="3">
    <source>
        <dbReference type="EMBL" id="MCT8971053.1"/>
    </source>
</evidence>
<organism evidence="3 4">
    <name type="scientific">Microbaculum marinisediminis</name>
    <dbReference type="NCBI Taxonomy" id="2931392"/>
    <lineage>
        <taxon>Bacteria</taxon>
        <taxon>Pseudomonadati</taxon>
        <taxon>Pseudomonadota</taxon>
        <taxon>Alphaproteobacteria</taxon>
        <taxon>Hyphomicrobiales</taxon>
        <taxon>Tepidamorphaceae</taxon>
        <taxon>Microbaculum</taxon>
    </lineage>
</organism>
<gene>
    <name evidence="3" type="ORF">MUB46_04195</name>
</gene>
<keyword evidence="4" id="KW-1185">Reference proteome</keyword>